<evidence type="ECO:0000256" key="1">
    <source>
        <dbReference type="SAM" id="Phobius"/>
    </source>
</evidence>
<feature type="domain" description="DUF6533" evidence="2">
    <location>
        <begin position="23"/>
        <end position="65"/>
    </location>
</feature>
<evidence type="ECO:0000313" key="3">
    <source>
        <dbReference type="EMBL" id="KIM70688.1"/>
    </source>
</evidence>
<feature type="transmembrane region" description="Helical" evidence="1">
    <location>
        <begin position="136"/>
        <end position="161"/>
    </location>
</feature>
<evidence type="ECO:0000313" key="4">
    <source>
        <dbReference type="Proteomes" id="UP000053989"/>
    </source>
</evidence>
<keyword evidence="1" id="KW-1133">Transmembrane helix</keyword>
<sequence length="310" mass="35299">MDSNQLEQAYIEIGRLIQVNRLCQSAAMTWLVYDFLMLFNQEVEYIWKMPWSITSCVYLVLRYVGTTWGILFASGCYLPIHWFALLKVITVSRFIIPSCKVFVPLEVWPTWLIESIVQVMLQIRLYVLYRRSKKVLAFMGTFFLAQAAAMLCIYIDFSATAKVINQPLPGAYLCGSTTYGWLYYSMYPTIAFELTLVGLCVWVGYQRSKEHFSSGLRWSRAHLLDILVRGNVLYFFGFVLMWIISMIALFVYGIQWGSAILAFGPATFIIGGCRLILHLRDGALSFSNSTHQSSGDQVVVAYPTATASDV</sequence>
<evidence type="ECO:0000259" key="2">
    <source>
        <dbReference type="Pfam" id="PF20151"/>
    </source>
</evidence>
<accession>A0A0C3AAB7</accession>
<dbReference type="InterPro" id="IPR045340">
    <property type="entry name" value="DUF6533"/>
</dbReference>
<dbReference type="InParanoid" id="A0A0C3AAB7"/>
<keyword evidence="4" id="KW-1185">Reference proteome</keyword>
<feature type="transmembrane region" description="Helical" evidence="1">
    <location>
        <begin position="181"/>
        <end position="205"/>
    </location>
</feature>
<organism evidence="3 4">
    <name type="scientific">Scleroderma citrinum Foug A</name>
    <dbReference type="NCBI Taxonomy" id="1036808"/>
    <lineage>
        <taxon>Eukaryota</taxon>
        <taxon>Fungi</taxon>
        <taxon>Dikarya</taxon>
        <taxon>Basidiomycota</taxon>
        <taxon>Agaricomycotina</taxon>
        <taxon>Agaricomycetes</taxon>
        <taxon>Agaricomycetidae</taxon>
        <taxon>Boletales</taxon>
        <taxon>Sclerodermatineae</taxon>
        <taxon>Sclerodermataceae</taxon>
        <taxon>Scleroderma</taxon>
    </lineage>
</organism>
<dbReference type="Pfam" id="PF20151">
    <property type="entry name" value="DUF6533"/>
    <property type="match status" value="1"/>
</dbReference>
<dbReference type="Proteomes" id="UP000053989">
    <property type="component" value="Unassembled WGS sequence"/>
</dbReference>
<name>A0A0C3AAB7_9AGAM</name>
<keyword evidence="1" id="KW-0812">Transmembrane</keyword>
<dbReference type="EMBL" id="KN822004">
    <property type="protein sequence ID" value="KIM70688.1"/>
    <property type="molecule type" value="Genomic_DNA"/>
</dbReference>
<reference evidence="3 4" key="1">
    <citation type="submission" date="2014-04" db="EMBL/GenBank/DDBJ databases">
        <authorList>
            <consortium name="DOE Joint Genome Institute"/>
            <person name="Kuo A."/>
            <person name="Kohler A."/>
            <person name="Nagy L.G."/>
            <person name="Floudas D."/>
            <person name="Copeland A."/>
            <person name="Barry K.W."/>
            <person name="Cichocki N."/>
            <person name="Veneault-Fourrey C."/>
            <person name="LaButti K."/>
            <person name="Lindquist E.A."/>
            <person name="Lipzen A."/>
            <person name="Lundell T."/>
            <person name="Morin E."/>
            <person name="Murat C."/>
            <person name="Sun H."/>
            <person name="Tunlid A."/>
            <person name="Henrissat B."/>
            <person name="Grigoriev I.V."/>
            <person name="Hibbett D.S."/>
            <person name="Martin F."/>
            <person name="Nordberg H.P."/>
            <person name="Cantor M.N."/>
            <person name="Hua S.X."/>
        </authorList>
    </citation>
    <scope>NUCLEOTIDE SEQUENCE [LARGE SCALE GENOMIC DNA]</scope>
    <source>
        <strain evidence="3 4">Foug A</strain>
    </source>
</reference>
<feature type="transmembrane region" description="Helical" evidence="1">
    <location>
        <begin position="226"/>
        <end position="252"/>
    </location>
</feature>
<dbReference type="OrthoDB" id="3038503at2759"/>
<protein>
    <recommendedName>
        <fullName evidence="2">DUF6533 domain-containing protein</fullName>
    </recommendedName>
</protein>
<reference evidence="4" key="2">
    <citation type="submission" date="2015-01" db="EMBL/GenBank/DDBJ databases">
        <title>Evolutionary Origins and Diversification of the Mycorrhizal Mutualists.</title>
        <authorList>
            <consortium name="DOE Joint Genome Institute"/>
            <consortium name="Mycorrhizal Genomics Consortium"/>
            <person name="Kohler A."/>
            <person name="Kuo A."/>
            <person name="Nagy L.G."/>
            <person name="Floudas D."/>
            <person name="Copeland A."/>
            <person name="Barry K.W."/>
            <person name="Cichocki N."/>
            <person name="Veneault-Fourrey C."/>
            <person name="LaButti K."/>
            <person name="Lindquist E.A."/>
            <person name="Lipzen A."/>
            <person name="Lundell T."/>
            <person name="Morin E."/>
            <person name="Murat C."/>
            <person name="Riley R."/>
            <person name="Ohm R."/>
            <person name="Sun H."/>
            <person name="Tunlid A."/>
            <person name="Henrissat B."/>
            <person name="Grigoriev I.V."/>
            <person name="Hibbett D.S."/>
            <person name="Martin F."/>
        </authorList>
    </citation>
    <scope>NUCLEOTIDE SEQUENCE [LARGE SCALE GENOMIC DNA]</scope>
    <source>
        <strain evidence="4">Foug A</strain>
    </source>
</reference>
<feature type="transmembrane region" description="Helical" evidence="1">
    <location>
        <begin position="258"/>
        <end position="277"/>
    </location>
</feature>
<keyword evidence="1" id="KW-0472">Membrane</keyword>
<proteinExistence type="predicted"/>
<gene>
    <name evidence="3" type="ORF">SCLCIDRAFT_163152</name>
</gene>
<dbReference type="AlphaFoldDB" id="A0A0C3AAB7"/>
<dbReference type="HOGENOM" id="CLU_035509_15_0_1"/>